<evidence type="ECO:0000256" key="4">
    <source>
        <dbReference type="ARBA" id="ARBA00022989"/>
    </source>
</evidence>
<keyword evidence="8" id="KW-1185">Reference proteome</keyword>
<dbReference type="RefSeq" id="WP_201275973.1">
    <property type="nucleotide sequence ID" value="NZ_AP038371.1"/>
</dbReference>
<protein>
    <submittedName>
        <fullName evidence="7">CidA/LrgA family protein</fullName>
    </submittedName>
</protein>
<feature type="transmembrane region" description="Helical" evidence="6">
    <location>
        <begin position="90"/>
        <end position="114"/>
    </location>
</feature>
<dbReference type="Pfam" id="PF03788">
    <property type="entry name" value="LrgA"/>
    <property type="match status" value="1"/>
</dbReference>
<name>A0ABS1CAI9_9FIRM</name>
<dbReference type="PANTHER" id="PTHR33931">
    <property type="entry name" value="HOLIN-LIKE PROTEIN CIDA-RELATED"/>
    <property type="match status" value="1"/>
</dbReference>
<dbReference type="EMBL" id="JACVDA010000026">
    <property type="protein sequence ID" value="MBK1469139.1"/>
    <property type="molecule type" value="Genomic_DNA"/>
</dbReference>
<evidence type="ECO:0000256" key="1">
    <source>
        <dbReference type="ARBA" id="ARBA00004651"/>
    </source>
</evidence>
<feature type="transmembrane region" description="Helical" evidence="6">
    <location>
        <begin position="33"/>
        <end position="49"/>
    </location>
</feature>
<sequence length="128" mass="14584">MINIKHIYEFLVILIFLVFGTLVEIIFKSPVPATILSMLFLVVLLYFKIIELKKIEKVSEFLLENITLFMTPLVIGVIDKFNYFNGKFLQIFLILFVSVVVSIIITAFATSFLVKIFVKGGSKNGIND</sequence>
<accession>A0ABS1CAI9</accession>
<keyword evidence="5 6" id="KW-0472">Membrane</keyword>
<organism evidence="7 8">
    <name type="scientific">Parvimonas parva</name>
    <dbReference type="NCBI Taxonomy" id="2769485"/>
    <lineage>
        <taxon>Bacteria</taxon>
        <taxon>Bacillati</taxon>
        <taxon>Bacillota</taxon>
        <taxon>Tissierellia</taxon>
        <taxon>Tissierellales</taxon>
        <taxon>Peptoniphilaceae</taxon>
        <taxon>Parvimonas</taxon>
    </lineage>
</organism>
<keyword evidence="3 6" id="KW-0812">Transmembrane</keyword>
<comment type="caution">
    <text evidence="7">The sequence shown here is derived from an EMBL/GenBank/DDBJ whole genome shotgun (WGS) entry which is preliminary data.</text>
</comment>
<dbReference type="InterPro" id="IPR005538">
    <property type="entry name" value="LrgA/CidA"/>
</dbReference>
<evidence type="ECO:0000313" key="7">
    <source>
        <dbReference type="EMBL" id="MBK1469139.1"/>
    </source>
</evidence>
<comment type="subcellular location">
    <subcellularLocation>
        <location evidence="1">Cell membrane</location>
        <topology evidence="1">Multi-pass membrane protein</topology>
    </subcellularLocation>
</comment>
<keyword evidence="4 6" id="KW-1133">Transmembrane helix</keyword>
<evidence type="ECO:0000256" key="6">
    <source>
        <dbReference type="SAM" id="Phobius"/>
    </source>
</evidence>
<reference evidence="7 8" key="1">
    <citation type="submission" date="2020-09" db="EMBL/GenBank/DDBJ databases">
        <title>Parvimonas S3374 sp. nov.</title>
        <authorList>
            <person name="Buhl M."/>
        </authorList>
    </citation>
    <scope>NUCLEOTIDE SEQUENCE [LARGE SCALE GENOMIC DNA]</scope>
    <source>
        <strain evidence="7 8">S3374</strain>
    </source>
</reference>
<gene>
    <name evidence="7" type="ORF">IBJ83_07545</name>
</gene>
<feature type="transmembrane region" description="Helical" evidence="6">
    <location>
        <begin position="61"/>
        <end position="78"/>
    </location>
</feature>
<evidence type="ECO:0000256" key="5">
    <source>
        <dbReference type="ARBA" id="ARBA00023136"/>
    </source>
</evidence>
<feature type="transmembrane region" description="Helical" evidence="6">
    <location>
        <begin position="7"/>
        <end position="27"/>
    </location>
</feature>
<evidence type="ECO:0000256" key="3">
    <source>
        <dbReference type="ARBA" id="ARBA00022692"/>
    </source>
</evidence>
<evidence type="ECO:0000256" key="2">
    <source>
        <dbReference type="ARBA" id="ARBA00022475"/>
    </source>
</evidence>
<dbReference type="PANTHER" id="PTHR33931:SF2">
    <property type="entry name" value="HOLIN-LIKE PROTEIN CIDA"/>
    <property type="match status" value="1"/>
</dbReference>
<keyword evidence="2" id="KW-1003">Cell membrane</keyword>
<dbReference type="Proteomes" id="UP000823123">
    <property type="component" value="Unassembled WGS sequence"/>
</dbReference>
<evidence type="ECO:0000313" key="8">
    <source>
        <dbReference type="Proteomes" id="UP000823123"/>
    </source>
</evidence>
<proteinExistence type="predicted"/>